<dbReference type="SUPFAM" id="SSF51197">
    <property type="entry name" value="Clavaminate synthase-like"/>
    <property type="match status" value="1"/>
</dbReference>
<evidence type="ECO:0000313" key="7">
    <source>
        <dbReference type="EMBL" id="RSH78202.1"/>
    </source>
</evidence>
<dbReference type="Proteomes" id="UP000279236">
    <property type="component" value="Unassembled WGS sequence"/>
</dbReference>
<dbReference type="Gene3D" id="2.60.120.620">
    <property type="entry name" value="q2cbj1_9rhob like domain"/>
    <property type="match status" value="1"/>
</dbReference>
<keyword evidence="8" id="KW-1185">Reference proteome</keyword>
<dbReference type="AlphaFoldDB" id="A0A427XH96"/>
<dbReference type="RefSeq" id="XP_028473349.1">
    <property type="nucleotide sequence ID" value="XM_028618393.1"/>
</dbReference>
<comment type="similarity">
    <text evidence="2">Belongs to the PhyH family.</text>
</comment>
<dbReference type="OrthoDB" id="445007at2759"/>
<evidence type="ECO:0000256" key="3">
    <source>
        <dbReference type="ARBA" id="ARBA00022723"/>
    </source>
</evidence>
<dbReference type="PANTHER" id="PTHR20883">
    <property type="entry name" value="PHYTANOYL-COA DIOXYGENASE DOMAIN CONTAINING 1"/>
    <property type="match status" value="1"/>
</dbReference>
<dbReference type="PANTHER" id="PTHR20883:SF15">
    <property type="entry name" value="PHYTANOYL-COA DIOXYGENASE DOMAIN-CONTAINING PROTEIN 1"/>
    <property type="match status" value="1"/>
</dbReference>
<protein>
    <recommendedName>
        <fullName evidence="6">Fe2OG dioxygenase domain-containing protein</fullName>
    </recommendedName>
</protein>
<evidence type="ECO:0000256" key="4">
    <source>
        <dbReference type="ARBA" id="ARBA00023004"/>
    </source>
</evidence>
<comment type="caution">
    <text evidence="7">The sequence shown here is derived from an EMBL/GenBank/DDBJ whole genome shotgun (WGS) entry which is preliminary data.</text>
</comment>
<evidence type="ECO:0000259" key="6">
    <source>
        <dbReference type="PROSITE" id="PS51471"/>
    </source>
</evidence>
<proteinExistence type="inferred from homology"/>
<evidence type="ECO:0000256" key="1">
    <source>
        <dbReference type="ARBA" id="ARBA00001962"/>
    </source>
</evidence>
<keyword evidence="4 5" id="KW-0408">Iron</keyword>
<dbReference type="EMBL" id="RSCE01000013">
    <property type="protein sequence ID" value="RSH78202.1"/>
    <property type="molecule type" value="Genomic_DNA"/>
</dbReference>
<reference evidence="7 8" key="1">
    <citation type="submission" date="2018-11" db="EMBL/GenBank/DDBJ databases">
        <title>Genome sequence of Apiotrichum porosum DSM 27194.</title>
        <authorList>
            <person name="Aliyu H."/>
            <person name="Gorte O."/>
            <person name="Ochsenreither K."/>
        </authorList>
    </citation>
    <scope>NUCLEOTIDE SEQUENCE [LARGE SCALE GENOMIC DNA]</scope>
    <source>
        <strain evidence="7 8">DSM 27194</strain>
    </source>
</reference>
<dbReference type="PROSITE" id="PS51471">
    <property type="entry name" value="FE2OG_OXY"/>
    <property type="match status" value="1"/>
</dbReference>
<dbReference type="GO" id="GO:0016491">
    <property type="term" value="F:oxidoreductase activity"/>
    <property type="evidence" value="ECO:0007669"/>
    <property type="project" value="UniProtKB-KW"/>
</dbReference>
<keyword evidence="3 5" id="KW-0479">Metal-binding</keyword>
<feature type="domain" description="Fe2OG dioxygenase" evidence="6">
    <location>
        <begin position="142"/>
        <end position="275"/>
    </location>
</feature>
<dbReference type="Pfam" id="PF05721">
    <property type="entry name" value="PhyH"/>
    <property type="match status" value="1"/>
</dbReference>
<dbReference type="GeneID" id="39587206"/>
<sequence>MAPVLTAEQLQQWEDDGYLVLEGFFSPAETTEMLDRVHKLLNEFDLEGHPLTTFRTDEDKEGHIGDEYFLGSGDKIRYFLEPSAVSRATPTTPASLVVPRERSVNKIGHALAVLDPVFHKYTFEDPRIKQVAQDMGKKDPRVLQSMVICKQPKIGGSVPCHNDSTFLYTDPPTAVGCWIALEACTPENGCLSFLPGSHKKVRISSRFVRASAGGTTFETVPGVEPNEEKWDELDGWKEAPVGPGALVLIHGSVMHRSPPNPSTKTRMIYTFHMIEGGAEYDAKNWLQPTSEMPFQRLYA</sequence>
<dbReference type="GO" id="GO:0046872">
    <property type="term" value="F:metal ion binding"/>
    <property type="evidence" value="ECO:0007669"/>
    <property type="project" value="UniProtKB-KW"/>
</dbReference>
<accession>A0A427XH96</accession>
<comment type="cofactor">
    <cofactor evidence="1">
        <name>Fe cation</name>
        <dbReference type="ChEBI" id="CHEBI:24875"/>
    </cofactor>
</comment>
<dbReference type="InterPro" id="IPR008775">
    <property type="entry name" value="Phytyl_CoA_dOase-like"/>
</dbReference>
<organism evidence="7 8">
    <name type="scientific">Apiotrichum porosum</name>
    <dbReference type="NCBI Taxonomy" id="105984"/>
    <lineage>
        <taxon>Eukaryota</taxon>
        <taxon>Fungi</taxon>
        <taxon>Dikarya</taxon>
        <taxon>Basidiomycota</taxon>
        <taxon>Agaricomycotina</taxon>
        <taxon>Tremellomycetes</taxon>
        <taxon>Trichosporonales</taxon>
        <taxon>Trichosporonaceae</taxon>
        <taxon>Apiotrichum</taxon>
    </lineage>
</organism>
<dbReference type="InterPro" id="IPR005123">
    <property type="entry name" value="Oxoglu/Fe-dep_dioxygenase_dom"/>
</dbReference>
<dbReference type="STRING" id="105984.A0A427XH96"/>
<evidence type="ECO:0000256" key="5">
    <source>
        <dbReference type="RuleBase" id="RU003682"/>
    </source>
</evidence>
<gene>
    <name evidence="7" type="ORF">EHS24_002663</name>
</gene>
<comment type="similarity">
    <text evidence="5">Belongs to the iron/ascorbate-dependent oxidoreductase family.</text>
</comment>
<evidence type="ECO:0000313" key="8">
    <source>
        <dbReference type="Proteomes" id="UP000279236"/>
    </source>
</evidence>
<keyword evidence="5" id="KW-0560">Oxidoreductase</keyword>
<name>A0A427XH96_9TREE</name>
<evidence type="ECO:0000256" key="2">
    <source>
        <dbReference type="ARBA" id="ARBA00005830"/>
    </source>
</evidence>